<protein>
    <submittedName>
        <fullName evidence="1">Uncharacterized protein</fullName>
    </submittedName>
</protein>
<name>A0A0A9AA68_ARUDO</name>
<proteinExistence type="predicted"/>
<evidence type="ECO:0000313" key="1">
    <source>
        <dbReference type="EMBL" id="JAD45895.1"/>
    </source>
</evidence>
<reference evidence="1" key="1">
    <citation type="submission" date="2014-09" db="EMBL/GenBank/DDBJ databases">
        <authorList>
            <person name="Magalhaes I.L.F."/>
            <person name="Oliveira U."/>
            <person name="Santos F.R."/>
            <person name="Vidigal T.H.D.A."/>
            <person name="Brescovit A.D."/>
            <person name="Santos A.J."/>
        </authorList>
    </citation>
    <scope>NUCLEOTIDE SEQUENCE</scope>
    <source>
        <tissue evidence="1">Shoot tissue taken approximately 20 cm above the soil surface</tissue>
    </source>
</reference>
<accession>A0A0A9AA68</accession>
<dbReference type="AlphaFoldDB" id="A0A0A9AA68"/>
<dbReference type="EMBL" id="GBRH01252000">
    <property type="protein sequence ID" value="JAD45895.1"/>
    <property type="molecule type" value="Transcribed_RNA"/>
</dbReference>
<reference evidence="1" key="2">
    <citation type="journal article" date="2015" name="Data Brief">
        <title>Shoot transcriptome of the giant reed, Arundo donax.</title>
        <authorList>
            <person name="Barrero R.A."/>
            <person name="Guerrero F.D."/>
            <person name="Moolhuijzen P."/>
            <person name="Goolsby J.A."/>
            <person name="Tidwell J."/>
            <person name="Bellgard S.E."/>
            <person name="Bellgard M.I."/>
        </authorList>
    </citation>
    <scope>NUCLEOTIDE SEQUENCE</scope>
    <source>
        <tissue evidence="1">Shoot tissue taken approximately 20 cm above the soil surface</tissue>
    </source>
</reference>
<organism evidence="1">
    <name type="scientific">Arundo donax</name>
    <name type="common">Giant reed</name>
    <name type="synonym">Donax arundinaceus</name>
    <dbReference type="NCBI Taxonomy" id="35708"/>
    <lineage>
        <taxon>Eukaryota</taxon>
        <taxon>Viridiplantae</taxon>
        <taxon>Streptophyta</taxon>
        <taxon>Embryophyta</taxon>
        <taxon>Tracheophyta</taxon>
        <taxon>Spermatophyta</taxon>
        <taxon>Magnoliopsida</taxon>
        <taxon>Liliopsida</taxon>
        <taxon>Poales</taxon>
        <taxon>Poaceae</taxon>
        <taxon>PACMAD clade</taxon>
        <taxon>Arundinoideae</taxon>
        <taxon>Arundineae</taxon>
        <taxon>Arundo</taxon>
    </lineage>
</organism>
<sequence>MSNHNYDHNQYVRLSEFWEEKLLSNTVNNK</sequence>